<sequence>MKNDILSKTISKTEDWINWTEKQQSLASDPRRSVWVSANAGSGKTHVLAQRVIRLLLAKYKPSSLLCLTYTKEAASEMSNRVFEKLAEWTCLSDDELSKQIIKIEGKEPDKKKLIEARNLFIKALETPGGLKVQTIHAFCEAILQQFPLEANIAGHFSVIDDLSKQKIIQEAQQLMLSSIAKDTNSLLNKSFKRIIDLVDEKEITELISQIVTHRHALKSFFSFAAVNGGEEAVLRDRFGLEKQQDYTKLLSNLWPLPNFEYKEFVKLLREDNGIKALERAEILEKSALEIDPLQRFELIKRIFLTQELQPHKRIITKYIKEKAPHLEKTIKNLQEYIFTFCNHFNIAKMMEHTLLVLNFANNFIVKHEELKAKYSVLDFEDLIIRTAHLLKKSDVGAWIRYKLDQAIDHILIDEVQDTSPIQWEVIRALTEDFFSGENAHLRTLFAVGDRKQSIYSFQGARADRFSLESQITRSHVINSGQLFSTVQLPLSFRSTADILSAVDKVFSFKENAKGLATESKDIIHHSNRIGEPGTVDVWETIFSEKNPKQEDDWVSYFKHIPQNAPSVILAQRIADTILNMIENVTIINNGKKRLIVPGDILILVRKRNSFINCLTRILKNSNKIPVSGPDKLNLTDHIAVQDLIALGRVILSQEDDLSLASLLKSPLFSLSEDEIFELSAMRKTSESVFSHLNRLATAGHPVFIGVWDKLNSLIILSQSCSAYDFFSLTLGQKGGRKNFLARFGNEINDILDEFMNFALKKEQDGFITLQEFISIIEKEAPIIKRQHNQNFNEVRIMTVHASKGLEAPVVFLVDAGTKAFSKQHVKKLRLLTSDNNQNETSIPVWIPSSDFDNTVNSEDLNCLKNLEQEEYHRLLYVGMTRAADRLIICGYGSTKNNEGTWSDIVTKAFTGDERAKETTFYGLNETWKGLQWRTYCTEQVPFEDEIFKPKFEDTKKIPEELLIPPENQYILPYFINPSNIENIGPSPLIPRLFNEKPLNNYSLRRGRMIHKLLQIIFDIPEEDSKKYILSYCNYNTRLWPKKESEKLISSFIDIIKYPSIPSSIEYTSCAEVSIAGKISFKNRDFFVAGRVDRMFISEEKIFLLEYKTNHIFPKLQSEIPISHISQLSIYREVLKPLYPNKQFECLLIYTQEPKVFTLSNSQLENSLIQIENKFYYSS</sequence>
<dbReference type="KEGG" id="lcc:B488_13640"/>
<dbReference type="EMBL" id="CP003789">
    <property type="protein sequence ID" value="AGA65356.1"/>
    <property type="molecule type" value="Genomic_DNA"/>
</dbReference>
<dbReference type="GO" id="GO:0043138">
    <property type="term" value="F:3'-5' DNA helicase activity"/>
    <property type="evidence" value="ECO:0007669"/>
    <property type="project" value="UniProtKB-EC"/>
</dbReference>
<evidence type="ECO:0000256" key="7">
    <source>
        <dbReference type="ARBA" id="ARBA00022840"/>
    </source>
</evidence>
<organism evidence="18 19">
    <name type="scientific">Liberibacter crescens (strain BT-1)</name>
    <dbReference type="NCBI Taxonomy" id="1215343"/>
    <lineage>
        <taxon>Bacteria</taxon>
        <taxon>Pseudomonadati</taxon>
        <taxon>Pseudomonadota</taxon>
        <taxon>Alphaproteobacteria</taxon>
        <taxon>Hyphomicrobiales</taxon>
        <taxon>Rhizobiaceae</taxon>
        <taxon>Liberibacter</taxon>
    </lineage>
</organism>
<dbReference type="GO" id="GO:0004527">
    <property type="term" value="F:exonuclease activity"/>
    <property type="evidence" value="ECO:0007669"/>
    <property type="project" value="UniProtKB-KW"/>
</dbReference>
<dbReference type="InterPro" id="IPR014016">
    <property type="entry name" value="UvrD-like_ATP-bd"/>
</dbReference>
<dbReference type="Gene3D" id="3.40.50.300">
    <property type="entry name" value="P-loop containing nucleotide triphosphate hydrolases"/>
    <property type="match status" value="4"/>
</dbReference>
<evidence type="ECO:0000256" key="1">
    <source>
        <dbReference type="ARBA" id="ARBA00022722"/>
    </source>
</evidence>
<dbReference type="Proteomes" id="UP000010799">
    <property type="component" value="Chromosome"/>
</dbReference>
<dbReference type="eggNOG" id="COG1074">
    <property type="taxonomic scope" value="Bacteria"/>
</dbReference>
<evidence type="ECO:0000313" key="18">
    <source>
        <dbReference type="EMBL" id="AGA65356.1"/>
    </source>
</evidence>
<dbReference type="PATRIC" id="fig|1215343.11.peg.1408"/>
<dbReference type="Pfam" id="PF13361">
    <property type="entry name" value="UvrD_C"/>
    <property type="match status" value="1"/>
</dbReference>
<protein>
    <recommendedName>
        <fullName evidence="12">DNA 3'-5' helicase</fullName>
        <ecNumber evidence="12">5.6.2.4</ecNumber>
    </recommendedName>
    <alternativeName>
        <fullName evidence="13">DNA 3'-5' helicase II</fullName>
    </alternativeName>
</protein>
<evidence type="ECO:0000256" key="14">
    <source>
        <dbReference type="ARBA" id="ARBA00048988"/>
    </source>
</evidence>
<keyword evidence="8" id="KW-0238">DNA-binding</keyword>
<dbReference type="GO" id="GO:0005524">
    <property type="term" value="F:ATP binding"/>
    <property type="evidence" value="ECO:0007669"/>
    <property type="project" value="UniProtKB-UniRule"/>
</dbReference>
<feature type="binding site" evidence="15">
    <location>
        <begin position="38"/>
        <end position="45"/>
    </location>
    <ligand>
        <name>ATP</name>
        <dbReference type="ChEBI" id="CHEBI:30616"/>
    </ligand>
</feature>
<dbReference type="Gene3D" id="1.10.486.10">
    <property type="entry name" value="PCRA, domain 4"/>
    <property type="match status" value="1"/>
</dbReference>
<name>L0EY94_LIBCB</name>
<dbReference type="AlphaFoldDB" id="L0EY94"/>
<proteinExistence type="predicted"/>
<evidence type="ECO:0000259" key="16">
    <source>
        <dbReference type="PROSITE" id="PS51198"/>
    </source>
</evidence>
<feature type="domain" description="UvrD-like helicase C-terminal" evidence="17">
    <location>
        <begin position="521"/>
        <end position="805"/>
    </location>
</feature>
<dbReference type="HOGENOM" id="CLU_001114_0_0_5"/>
<dbReference type="GO" id="GO:0033202">
    <property type="term" value="C:DNA helicase complex"/>
    <property type="evidence" value="ECO:0007669"/>
    <property type="project" value="TreeGrafter"/>
</dbReference>
<evidence type="ECO:0000256" key="9">
    <source>
        <dbReference type="ARBA" id="ARBA00023204"/>
    </source>
</evidence>
<comment type="catalytic activity">
    <reaction evidence="11">
        <text>Couples ATP hydrolysis with the unwinding of duplex DNA by translocating in the 3'-5' direction.</text>
        <dbReference type="EC" id="5.6.2.4"/>
    </reaction>
</comment>
<evidence type="ECO:0000256" key="8">
    <source>
        <dbReference type="ARBA" id="ARBA00023125"/>
    </source>
</evidence>
<evidence type="ECO:0000256" key="3">
    <source>
        <dbReference type="ARBA" id="ARBA00022763"/>
    </source>
</evidence>
<dbReference type="Pfam" id="PF00580">
    <property type="entry name" value="UvrD-helicase"/>
    <property type="match status" value="1"/>
</dbReference>
<evidence type="ECO:0000256" key="5">
    <source>
        <dbReference type="ARBA" id="ARBA00022806"/>
    </source>
</evidence>
<dbReference type="PANTHER" id="PTHR11070:SF2">
    <property type="entry name" value="ATP-DEPENDENT DNA HELICASE SRS2"/>
    <property type="match status" value="1"/>
</dbReference>
<keyword evidence="7 15" id="KW-0067">ATP-binding</keyword>
<reference evidence="18 19" key="1">
    <citation type="journal article" date="2012" name="Stand. Genomic Sci.">
        <title>Complete genome sequence of Liberibacter crescens BT-1.</title>
        <authorList>
            <person name="Leonard M.T."/>
            <person name="Fagen J.R."/>
            <person name="Davis-Richardson A.G."/>
            <person name="Davis M.J."/>
            <person name="Triplett E.W."/>
        </authorList>
    </citation>
    <scope>NUCLEOTIDE SEQUENCE [LARGE SCALE GENOMIC DNA]</scope>
    <source>
        <strain evidence="18 19">BT-1</strain>
    </source>
</reference>
<dbReference type="PANTHER" id="PTHR11070">
    <property type="entry name" value="UVRD / RECB / PCRA DNA HELICASE FAMILY MEMBER"/>
    <property type="match status" value="1"/>
</dbReference>
<keyword evidence="6" id="KW-0269">Exonuclease</keyword>
<dbReference type="SUPFAM" id="SSF52980">
    <property type="entry name" value="Restriction endonuclease-like"/>
    <property type="match status" value="1"/>
</dbReference>
<dbReference type="InterPro" id="IPR014151">
    <property type="entry name" value="DNA_helicase_AddA"/>
</dbReference>
<evidence type="ECO:0000256" key="2">
    <source>
        <dbReference type="ARBA" id="ARBA00022741"/>
    </source>
</evidence>
<dbReference type="GO" id="GO:0003677">
    <property type="term" value="F:DNA binding"/>
    <property type="evidence" value="ECO:0007669"/>
    <property type="project" value="UniProtKB-KW"/>
</dbReference>
<keyword evidence="10" id="KW-0413">Isomerase</keyword>
<dbReference type="STRING" id="1215343.B488_13640"/>
<keyword evidence="9" id="KW-0234">DNA repair</keyword>
<evidence type="ECO:0000256" key="4">
    <source>
        <dbReference type="ARBA" id="ARBA00022801"/>
    </source>
</evidence>
<dbReference type="SUPFAM" id="SSF52540">
    <property type="entry name" value="P-loop containing nucleoside triphosphate hydrolases"/>
    <property type="match status" value="1"/>
</dbReference>
<keyword evidence="3" id="KW-0227">DNA damage</keyword>
<dbReference type="Gene3D" id="3.90.320.10">
    <property type="match status" value="1"/>
</dbReference>
<evidence type="ECO:0000256" key="15">
    <source>
        <dbReference type="PROSITE-ProRule" id="PRU00560"/>
    </source>
</evidence>
<keyword evidence="4 15" id="KW-0378">Hydrolase</keyword>
<evidence type="ECO:0000256" key="11">
    <source>
        <dbReference type="ARBA" id="ARBA00034617"/>
    </source>
</evidence>
<dbReference type="InterPro" id="IPR011335">
    <property type="entry name" value="Restrct_endonuc-II-like"/>
</dbReference>
<dbReference type="InterPro" id="IPR000212">
    <property type="entry name" value="DNA_helicase_UvrD/REP"/>
</dbReference>
<dbReference type="PROSITE" id="PS51217">
    <property type="entry name" value="UVRD_HELICASE_CTER"/>
    <property type="match status" value="1"/>
</dbReference>
<keyword evidence="1" id="KW-0540">Nuclease</keyword>
<evidence type="ECO:0000313" key="19">
    <source>
        <dbReference type="Proteomes" id="UP000010799"/>
    </source>
</evidence>
<gene>
    <name evidence="18" type="ordered locus">B488_13640</name>
</gene>
<dbReference type="GO" id="GO:0005829">
    <property type="term" value="C:cytosol"/>
    <property type="evidence" value="ECO:0007669"/>
    <property type="project" value="TreeGrafter"/>
</dbReference>
<evidence type="ECO:0000259" key="17">
    <source>
        <dbReference type="PROSITE" id="PS51217"/>
    </source>
</evidence>
<comment type="catalytic activity">
    <reaction evidence="14">
        <text>ATP + H2O = ADP + phosphate + H(+)</text>
        <dbReference type="Rhea" id="RHEA:13065"/>
        <dbReference type="ChEBI" id="CHEBI:15377"/>
        <dbReference type="ChEBI" id="CHEBI:15378"/>
        <dbReference type="ChEBI" id="CHEBI:30616"/>
        <dbReference type="ChEBI" id="CHEBI:43474"/>
        <dbReference type="ChEBI" id="CHEBI:456216"/>
        <dbReference type="EC" id="5.6.2.4"/>
    </reaction>
</comment>
<dbReference type="GO" id="GO:0000725">
    <property type="term" value="P:recombinational repair"/>
    <property type="evidence" value="ECO:0007669"/>
    <property type="project" value="TreeGrafter"/>
</dbReference>
<dbReference type="EC" id="5.6.2.4" evidence="12"/>
<keyword evidence="2 15" id="KW-0547">Nucleotide-binding</keyword>
<dbReference type="InterPro" id="IPR027417">
    <property type="entry name" value="P-loop_NTPase"/>
</dbReference>
<keyword evidence="19" id="KW-1185">Reference proteome</keyword>
<accession>L0EY94</accession>
<dbReference type="RefSeq" id="WP_015273781.1">
    <property type="nucleotide sequence ID" value="NC_019907.1"/>
</dbReference>
<dbReference type="NCBIfam" id="TIGR02784">
    <property type="entry name" value="addA_alphas"/>
    <property type="match status" value="1"/>
</dbReference>
<keyword evidence="5 15" id="KW-0347">Helicase</keyword>
<evidence type="ECO:0000256" key="10">
    <source>
        <dbReference type="ARBA" id="ARBA00023235"/>
    </source>
</evidence>
<evidence type="ECO:0000256" key="12">
    <source>
        <dbReference type="ARBA" id="ARBA00034808"/>
    </source>
</evidence>
<dbReference type="PROSITE" id="PS51198">
    <property type="entry name" value="UVRD_HELICASE_ATP_BIND"/>
    <property type="match status" value="1"/>
</dbReference>
<dbReference type="InterPro" id="IPR014017">
    <property type="entry name" value="DNA_helicase_UvrD-like_C"/>
</dbReference>
<evidence type="ECO:0000256" key="13">
    <source>
        <dbReference type="ARBA" id="ARBA00034923"/>
    </source>
</evidence>
<evidence type="ECO:0000256" key="6">
    <source>
        <dbReference type="ARBA" id="ARBA00022839"/>
    </source>
</evidence>
<dbReference type="InterPro" id="IPR011604">
    <property type="entry name" value="PDDEXK-like_dom_sf"/>
</dbReference>
<feature type="domain" description="UvrD-like helicase ATP-binding" evidence="16">
    <location>
        <begin position="17"/>
        <end position="496"/>
    </location>
</feature>